<sequence length="169" mass="18073">MTFEKNGEKPGNGGKTPERTGTAAAPGLSAGSPAAGGRGRIVRLPGINCRFHEAGHCAVDESMNPGLNEDWRCGEEQRIVRAYDHFLEQAETFDLSSEQATALWERRLATMPPPGGLCADYTPPARCPSCTGGGCGDETDWLDCTHFREGVCVLLLPSCDGICERFQGA</sequence>
<protein>
    <submittedName>
        <fullName evidence="2">Uncharacterized protein</fullName>
    </submittedName>
</protein>
<dbReference type="Proteomes" id="UP001194469">
    <property type="component" value="Unassembled WGS sequence"/>
</dbReference>
<reference evidence="2 3" key="1">
    <citation type="submission" date="2019-08" db="EMBL/GenBank/DDBJ databases">
        <authorList>
            <person name="Luo N."/>
        </authorList>
    </citation>
    <scope>NUCLEOTIDE SEQUENCE [LARGE SCALE GENOMIC DNA]</scope>
    <source>
        <strain evidence="2 3">NCIMB 9442</strain>
    </source>
</reference>
<name>A0ABS0J4Y3_9BACT</name>
<comment type="caution">
    <text evidence="2">The sequence shown here is derived from an EMBL/GenBank/DDBJ whole genome shotgun (WGS) entry which is preliminary data.</text>
</comment>
<evidence type="ECO:0000256" key="1">
    <source>
        <dbReference type="SAM" id="MobiDB-lite"/>
    </source>
</evidence>
<evidence type="ECO:0000313" key="2">
    <source>
        <dbReference type="EMBL" id="MBG3877500.1"/>
    </source>
</evidence>
<dbReference type="EMBL" id="VRYY01000309">
    <property type="protein sequence ID" value="MBG3877500.1"/>
    <property type="molecule type" value="Genomic_DNA"/>
</dbReference>
<feature type="region of interest" description="Disordered" evidence="1">
    <location>
        <begin position="1"/>
        <end position="37"/>
    </location>
</feature>
<evidence type="ECO:0000313" key="3">
    <source>
        <dbReference type="Proteomes" id="UP001194469"/>
    </source>
</evidence>
<dbReference type="RefSeq" id="WP_196609557.1">
    <property type="nucleotide sequence ID" value="NZ_VRYY01000309.1"/>
</dbReference>
<gene>
    <name evidence="2" type="ORF">FVW20_10835</name>
</gene>
<proteinExistence type="predicted"/>
<feature type="compositionally biased region" description="Low complexity" evidence="1">
    <location>
        <begin position="20"/>
        <end position="33"/>
    </location>
</feature>
<organism evidence="2 3">
    <name type="scientific">Nitratidesulfovibrio oxamicus</name>
    <dbReference type="NCBI Taxonomy" id="32016"/>
    <lineage>
        <taxon>Bacteria</taxon>
        <taxon>Pseudomonadati</taxon>
        <taxon>Thermodesulfobacteriota</taxon>
        <taxon>Desulfovibrionia</taxon>
        <taxon>Desulfovibrionales</taxon>
        <taxon>Desulfovibrionaceae</taxon>
        <taxon>Nitratidesulfovibrio</taxon>
    </lineage>
</organism>
<accession>A0ABS0J4Y3</accession>
<keyword evidence="3" id="KW-1185">Reference proteome</keyword>